<feature type="region of interest" description="Disordered" evidence="1">
    <location>
        <begin position="175"/>
        <end position="198"/>
    </location>
</feature>
<feature type="compositionally biased region" description="Low complexity" evidence="1">
    <location>
        <begin position="55"/>
        <end position="75"/>
    </location>
</feature>
<proteinExistence type="predicted"/>
<dbReference type="EMBL" id="JACEEZ010020124">
    <property type="protein sequence ID" value="KAG0714961.1"/>
    <property type="molecule type" value="Genomic_DNA"/>
</dbReference>
<sequence>MFLCSPCTDPRAAAMSASPSLRISLRRKRSTRSGENSGSPVIKKKSPKLSEPKESPCTPKTRTSRRPSTLSPSASHTSPRSATRTSPRLSRGRSTDKSDNEEKSFQTPASAKWTHASEVRLRQPSPDMPFLSSQLGTQECEVVWDCDSPGFTKEDLKRMHGGGEVEGPERAVAIAPAPPRQLFPHTRSRLARASASSNTMAQLNDLLDLLSSRENAGRKKQENQEEPPSLQPIVPPNDSHSEDSSSSESMVLPRPLGESGSQPFEVAGVCGARDTKEASLASDFDESVWGDDLNLGLCDISDSVLAECVESSKGRVGVQKPDTDRSRVPSETAEISSASADMFDDDLFSESVILSTQAVEEAMTVTKVTDVSNDKRDSSAEFSKKVHHELKNVILKDEENSRNIKKVENNSRNINISELHTGQACASETKSCKNQ</sequence>
<evidence type="ECO:0000313" key="2">
    <source>
        <dbReference type="EMBL" id="KAG0714961.1"/>
    </source>
</evidence>
<dbReference type="Proteomes" id="UP000770661">
    <property type="component" value="Unassembled WGS sequence"/>
</dbReference>
<accession>A0A8J5CKW4</accession>
<feature type="compositionally biased region" description="Basic and acidic residues" evidence="1">
    <location>
        <begin position="93"/>
        <end position="104"/>
    </location>
</feature>
<organism evidence="2 3">
    <name type="scientific">Chionoecetes opilio</name>
    <name type="common">Atlantic snow crab</name>
    <name type="synonym">Cancer opilio</name>
    <dbReference type="NCBI Taxonomy" id="41210"/>
    <lineage>
        <taxon>Eukaryota</taxon>
        <taxon>Metazoa</taxon>
        <taxon>Ecdysozoa</taxon>
        <taxon>Arthropoda</taxon>
        <taxon>Crustacea</taxon>
        <taxon>Multicrustacea</taxon>
        <taxon>Malacostraca</taxon>
        <taxon>Eumalacostraca</taxon>
        <taxon>Eucarida</taxon>
        <taxon>Decapoda</taxon>
        <taxon>Pleocyemata</taxon>
        <taxon>Brachyura</taxon>
        <taxon>Eubrachyura</taxon>
        <taxon>Majoidea</taxon>
        <taxon>Majidae</taxon>
        <taxon>Chionoecetes</taxon>
    </lineage>
</organism>
<dbReference type="OrthoDB" id="6357879at2759"/>
<dbReference type="AlphaFoldDB" id="A0A8J5CKW4"/>
<protein>
    <submittedName>
        <fullName evidence="2">Uncharacterized protein</fullName>
    </submittedName>
</protein>
<evidence type="ECO:0000313" key="3">
    <source>
        <dbReference type="Proteomes" id="UP000770661"/>
    </source>
</evidence>
<feature type="region of interest" description="Disordered" evidence="1">
    <location>
        <begin position="1"/>
        <end position="118"/>
    </location>
</feature>
<keyword evidence="3" id="KW-1185">Reference proteome</keyword>
<name>A0A8J5CKW4_CHIOP</name>
<gene>
    <name evidence="2" type="ORF">GWK47_013050</name>
</gene>
<comment type="caution">
    <text evidence="2">The sequence shown here is derived from an EMBL/GenBank/DDBJ whole genome shotgun (WGS) entry which is preliminary data.</text>
</comment>
<feature type="compositionally biased region" description="Polar residues" evidence="1">
    <location>
        <begin position="76"/>
        <end position="88"/>
    </location>
</feature>
<feature type="region of interest" description="Disordered" evidence="1">
    <location>
        <begin position="215"/>
        <end position="262"/>
    </location>
</feature>
<evidence type="ECO:0000256" key="1">
    <source>
        <dbReference type="SAM" id="MobiDB-lite"/>
    </source>
</evidence>
<reference evidence="2" key="1">
    <citation type="submission" date="2020-07" db="EMBL/GenBank/DDBJ databases">
        <title>The High-quality genome of the commercially important snow crab, Chionoecetes opilio.</title>
        <authorList>
            <person name="Jeong J.-H."/>
            <person name="Ryu S."/>
        </authorList>
    </citation>
    <scope>NUCLEOTIDE SEQUENCE</scope>
    <source>
        <strain evidence="2">MADBK_172401_WGS</strain>
        <tissue evidence="2">Digestive gland</tissue>
    </source>
</reference>